<keyword evidence="4" id="KW-1185">Reference proteome</keyword>
<gene>
    <name evidence="3" type="ORF">LIER_26746</name>
</gene>
<evidence type="ECO:0000313" key="4">
    <source>
        <dbReference type="Proteomes" id="UP001454036"/>
    </source>
</evidence>
<dbReference type="Proteomes" id="UP001454036">
    <property type="component" value="Unassembled WGS sequence"/>
</dbReference>
<dbReference type="PRINTS" id="PR00109">
    <property type="entry name" value="TYRKINASE"/>
</dbReference>
<evidence type="ECO:0000256" key="1">
    <source>
        <dbReference type="SAM" id="MobiDB-lite"/>
    </source>
</evidence>
<dbReference type="AlphaFoldDB" id="A0AAV3R9G6"/>
<dbReference type="InterPro" id="IPR011009">
    <property type="entry name" value="Kinase-like_dom_sf"/>
</dbReference>
<reference evidence="3 4" key="1">
    <citation type="submission" date="2024-01" db="EMBL/GenBank/DDBJ databases">
        <title>The complete chloroplast genome sequence of Lithospermum erythrorhizon: insights into the phylogenetic relationship among Boraginaceae species and the maternal lineages of purple gromwells.</title>
        <authorList>
            <person name="Okada T."/>
            <person name="Watanabe K."/>
        </authorList>
    </citation>
    <scope>NUCLEOTIDE SEQUENCE [LARGE SCALE GENOMIC DNA]</scope>
</reference>
<keyword evidence="3" id="KW-0808">Transferase</keyword>
<dbReference type="PANTHER" id="PTHR44329:SF84">
    <property type="entry name" value="PROTEIN KINASE LIKE PROTEIN"/>
    <property type="match status" value="1"/>
</dbReference>
<comment type="caution">
    <text evidence="3">The sequence shown here is derived from an EMBL/GenBank/DDBJ whole genome shotgun (WGS) entry which is preliminary data.</text>
</comment>
<evidence type="ECO:0000259" key="2">
    <source>
        <dbReference type="PROSITE" id="PS50011"/>
    </source>
</evidence>
<dbReference type="Gene3D" id="3.30.200.20">
    <property type="entry name" value="Phosphorylase Kinase, domain 1"/>
    <property type="match status" value="1"/>
</dbReference>
<dbReference type="SMART" id="SM00220">
    <property type="entry name" value="S_TKc"/>
    <property type="match status" value="1"/>
</dbReference>
<proteinExistence type="predicted"/>
<dbReference type="PROSITE" id="PS50011">
    <property type="entry name" value="PROTEIN_KINASE_DOM"/>
    <property type="match status" value="1"/>
</dbReference>
<protein>
    <submittedName>
        <fullName evidence="3">Non-receptor serine/threonine protein kinase</fullName>
    </submittedName>
</protein>
<dbReference type="SUPFAM" id="SSF56112">
    <property type="entry name" value="Protein kinase-like (PK-like)"/>
    <property type="match status" value="1"/>
</dbReference>
<evidence type="ECO:0000313" key="3">
    <source>
        <dbReference type="EMBL" id="GAA0173047.1"/>
    </source>
</evidence>
<keyword evidence="3" id="KW-0418">Kinase</keyword>
<dbReference type="PROSITE" id="PS00108">
    <property type="entry name" value="PROTEIN_KINASE_ST"/>
    <property type="match status" value="1"/>
</dbReference>
<accession>A0AAV3R9G6</accession>
<keyword evidence="3" id="KW-0723">Serine/threonine-protein kinase</keyword>
<dbReference type="InterPro" id="IPR008271">
    <property type="entry name" value="Ser/Thr_kinase_AS"/>
</dbReference>
<dbReference type="GO" id="GO:0005524">
    <property type="term" value="F:ATP binding"/>
    <property type="evidence" value="ECO:0007669"/>
    <property type="project" value="InterPro"/>
</dbReference>
<dbReference type="Gene3D" id="1.10.510.10">
    <property type="entry name" value="Transferase(Phosphotransferase) domain 1"/>
    <property type="match status" value="1"/>
</dbReference>
<dbReference type="InterPro" id="IPR001245">
    <property type="entry name" value="Ser-Thr/Tyr_kinase_cat_dom"/>
</dbReference>
<feature type="domain" description="Protein kinase" evidence="2">
    <location>
        <begin position="43"/>
        <end position="302"/>
    </location>
</feature>
<dbReference type="EMBL" id="BAABME010008417">
    <property type="protein sequence ID" value="GAA0173047.1"/>
    <property type="molecule type" value="Genomic_DNA"/>
</dbReference>
<dbReference type="GO" id="GO:0004674">
    <property type="term" value="F:protein serine/threonine kinase activity"/>
    <property type="evidence" value="ECO:0007669"/>
    <property type="project" value="UniProtKB-KW"/>
</dbReference>
<dbReference type="CDD" id="cd13999">
    <property type="entry name" value="STKc_MAP3K-like"/>
    <property type="match status" value="1"/>
</dbReference>
<dbReference type="InterPro" id="IPR000719">
    <property type="entry name" value="Prot_kinase_dom"/>
</dbReference>
<dbReference type="PANTHER" id="PTHR44329">
    <property type="entry name" value="SERINE/THREONINE-PROTEIN KINASE TNNI3K-RELATED"/>
    <property type="match status" value="1"/>
</dbReference>
<feature type="region of interest" description="Disordered" evidence="1">
    <location>
        <begin position="1"/>
        <end position="20"/>
    </location>
</feature>
<sequence>MDKSINYGEENAGSESSSSTDNGYMHIEEFSIVDKFLINICDLNVGPVIGGSGYSTVYQGEYKSMPVAVKVVQPENSANVSPERKERYLREVVMLARVQHENIVKFIGAATEPSLMIITELMGGGSLQKHLWSIRPNCLDYKLAVNFALSMSLAMEYLHSQGIIHRDLKPSNILLSEDKNSIKLADFGLSREETSDEMTTEAGTYRWMAPEMFSAQPMKVGVKKHYDHKVDVYSFSLILWEMITNSTPFKGRTSILVAYAASSRNLRPSIEKIPEEIVPLLQSCWSNNPKERPEFSQISSILVNILNNRNEEAPMMNPNLFEEKEDSTVQETRKSPARSNGKVAVVHDESEYMKQKSCSEICTIL</sequence>
<name>A0AAV3R9G6_LITER</name>
<dbReference type="InterPro" id="IPR051681">
    <property type="entry name" value="Ser/Thr_Kinases-Pseudokinases"/>
</dbReference>
<dbReference type="Pfam" id="PF07714">
    <property type="entry name" value="PK_Tyr_Ser-Thr"/>
    <property type="match status" value="1"/>
</dbReference>
<organism evidence="3 4">
    <name type="scientific">Lithospermum erythrorhizon</name>
    <name type="common">Purple gromwell</name>
    <name type="synonym">Lithospermum officinale var. erythrorhizon</name>
    <dbReference type="NCBI Taxonomy" id="34254"/>
    <lineage>
        <taxon>Eukaryota</taxon>
        <taxon>Viridiplantae</taxon>
        <taxon>Streptophyta</taxon>
        <taxon>Embryophyta</taxon>
        <taxon>Tracheophyta</taxon>
        <taxon>Spermatophyta</taxon>
        <taxon>Magnoliopsida</taxon>
        <taxon>eudicotyledons</taxon>
        <taxon>Gunneridae</taxon>
        <taxon>Pentapetalae</taxon>
        <taxon>asterids</taxon>
        <taxon>lamiids</taxon>
        <taxon>Boraginales</taxon>
        <taxon>Boraginaceae</taxon>
        <taxon>Boraginoideae</taxon>
        <taxon>Lithospermeae</taxon>
        <taxon>Lithospermum</taxon>
    </lineage>
</organism>